<organism evidence="1 2">
    <name type="scientific">Candidatus Azambacteria bacterium RBG_16_47_10</name>
    <dbReference type="NCBI Taxonomy" id="1797292"/>
    <lineage>
        <taxon>Bacteria</taxon>
        <taxon>Candidatus Azamiibacteriota</taxon>
    </lineage>
</organism>
<sequence>MKIEMKGRFRKSSLAILLVFASVMAILFFTAISARGIPLGFDRMVTIQPATTTYSMVSCANFQVQGALKKVCAGPGSLLPEIGEDKESFEDNFMLMMVLGGKEIPFTSWLYVVKPDPESHDLLVNLFNGERIYAVGIGDTFATAMDDLRANFEEEGVSTSASTPRKDISI</sequence>
<comment type="caution">
    <text evidence="1">The sequence shown here is derived from an EMBL/GenBank/DDBJ whole genome shotgun (WGS) entry which is preliminary data.</text>
</comment>
<dbReference type="Proteomes" id="UP000176639">
    <property type="component" value="Unassembled WGS sequence"/>
</dbReference>
<evidence type="ECO:0000313" key="1">
    <source>
        <dbReference type="EMBL" id="OGD23883.1"/>
    </source>
</evidence>
<reference evidence="1 2" key="1">
    <citation type="journal article" date="2016" name="Nat. Commun.">
        <title>Thousands of microbial genomes shed light on interconnected biogeochemical processes in an aquifer system.</title>
        <authorList>
            <person name="Anantharaman K."/>
            <person name="Brown C.T."/>
            <person name="Hug L.A."/>
            <person name="Sharon I."/>
            <person name="Castelle C.J."/>
            <person name="Probst A.J."/>
            <person name="Thomas B.C."/>
            <person name="Singh A."/>
            <person name="Wilkins M.J."/>
            <person name="Karaoz U."/>
            <person name="Brodie E.L."/>
            <person name="Williams K.H."/>
            <person name="Hubbard S.S."/>
            <person name="Banfield J.F."/>
        </authorList>
    </citation>
    <scope>NUCLEOTIDE SEQUENCE [LARGE SCALE GENOMIC DNA]</scope>
</reference>
<dbReference type="EMBL" id="MEYI01000024">
    <property type="protein sequence ID" value="OGD23883.1"/>
    <property type="molecule type" value="Genomic_DNA"/>
</dbReference>
<accession>A0A1F5AZS0</accession>
<protein>
    <submittedName>
        <fullName evidence="1">Uncharacterized protein</fullName>
    </submittedName>
</protein>
<name>A0A1F5AZS0_9BACT</name>
<gene>
    <name evidence="1" type="ORF">A2Z10_03825</name>
</gene>
<evidence type="ECO:0000313" key="2">
    <source>
        <dbReference type="Proteomes" id="UP000176639"/>
    </source>
</evidence>
<proteinExistence type="predicted"/>
<dbReference type="AlphaFoldDB" id="A0A1F5AZS0"/>